<sequence length="278" mass="29914">MTYPLQHLVFRRLSAGLRRGTTALWCAVVLSAIAGCAQPEPVAAPTPVATAHGDFRHYTLALTWQPGFCATVPGCVAGQPRAPLIGLHGLWASRPQSLIRDHVPAPTWWAKGCALFDAPGTDETPVDPPVTAQTRDALDRVVPRLASSLTAHEYVKHARCFGFAPDTFFRTALSLRSRLADSAFGQWLQRQAGQDVAHDAVLSAFAADPHVRGATPLPAGALQLRCERDTAGRTILTQLWLTVSPTKLALFPNAEAALSPPEAQDNCPARFVIPNWPA</sequence>
<dbReference type="EMBL" id="JABXXR010000057">
    <property type="protein sequence ID" value="NVN40666.1"/>
    <property type="molecule type" value="Genomic_DNA"/>
</dbReference>
<organism evidence="4 5">
    <name type="scientific">Ameyamaea chiangmaiensis</name>
    <dbReference type="NCBI Taxonomy" id="442969"/>
    <lineage>
        <taxon>Bacteria</taxon>
        <taxon>Pseudomonadati</taxon>
        <taxon>Pseudomonadota</taxon>
        <taxon>Alphaproteobacteria</taxon>
        <taxon>Acetobacterales</taxon>
        <taxon>Acetobacteraceae</taxon>
        <taxon>Ameyamaea</taxon>
    </lineage>
</organism>
<dbReference type="GO" id="GO:0033897">
    <property type="term" value="F:ribonuclease T2 activity"/>
    <property type="evidence" value="ECO:0007669"/>
    <property type="project" value="InterPro"/>
</dbReference>
<evidence type="ECO:0000313" key="5">
    <source>
        <dbReference type="Proteomes" id="UP000585665"/>
    </source>
</evidence>
<evidence type="ECO:0000256" key="1">
    <source>
        <dbReference type="ARBA" id="ARBA00007469"/>
    </source>
</evidence>
<gene>
    <name evidence="4" type="ORF">HUK82_08835</name>
</gene>
<dbReference type="AlphaFoldDB" id="A0A850PEH8"/>
<name>A0A850PEH8_9PROT</name>
<evidence type="ECO:0000256" key="3">
    <source>
        <dbReference type="SAM" id="SignalP"/>
    </source>
</evidence>
<evidence type="ECO:0000256" key="2">
    <source>
        <dbReference type="RuleBase" id="RU004328"/>
    </source>
</evidence>
<feature type="chain" id="PRO_5032563281" evidence="3">
    <location>
        <begin position="35"/>
        <end position="278"/>
    </location>
</feature>
<keyword evidence="5" id="KW-1185">Reference proteome</keyword>
<feature type="signal peptide" evidence="3">
    <location>
        <begin position="1"/>
        <end position="34"/>
    </location>
</feature>
<dbReference type="Proteomes" id="UP000585665">
    <property type="component" value="Unassembled WGS sequence"/>
</dbReference>
<proteinExistence type="inferred from homology"/>
<dbReference type="Pfam" id="PF00445">
    <property type="entry name" value="Ribonuclease_T2"/>
    <property type="match status" value="1"/>
</dbReference>
<reference evidence="4 5" key="1">
    <citation type="submission" date="2020-06" db="EMBL/GenBank/DDBJ databases">
        <title>Description of novel acetic acid bacteria.</title>
        <authorList>
            <person name="Sombolestani A."/>
        </authorList>
    </citation>
    <scope>NUCLEOTIDE SEQUENCE [LARGE SCALE GENOMIC DNA]</scope>
    <source>
        <strain evidence="4 5">LMG 27010</strain>
    </source>
</reference>
<dbReference type="InterPro" id="IPR001568">
    <property type="entry name" value="RNase_T2-like"/>
</dbReference>
<dbReference type="GO" id="GO:0003723">
    <property type="term" value="F:RNA binding"/>
    <property type="evidence" value="ECO:0007669"/>
    <property type="project" value="InterPro"/>
</dbReference>
<accession>A0A850PEH8</accession>
<dbReference type="SUPFAM" id="SSF55895">
    <property type="entry name" value="Ribonuclease Rh-like"/>
    <property type="match status" value="1"/>
</dbReference>
<comment type="caution">
    <text evidence="4">The sequence shown here is derived from an EMBL/GenBank/DDBJ whole genome shotgun (WGS) entry which is preliminary data.</text>
</comment>
<dbReference type="PANTHER" id="PTHR11240">
    <property type="entry name" value="RIBONUCLEASE T2"/>
    <property type="match status" value="1"/>
</dbReference>
<dbReference type="Gene3D" id="3.90.730.10">
    <property type="entry name" value="Ribonuclease T2-like"/>
    <property type="match status" value="1"/>
</dbReference>
<keyword evidence="3" id="KW-0732">Signal</keyword>
<dbReference type="PANTHER" id="PTHR11240:SF22">
    <property type="entry name" value="RIBONUCLEASE T2"/>
    <property type="match status" value="1"/>
</dbReference>
<protein>
    <submittedName>
        <fullName evidence="4">Ribonuclease I</fullName>
    </submittedName>
</protein>
<dbReference type="RefSeq" id="WP_176613623.1">
    <property type="nucleotide sequence ID" value="NZ_JABXXR010000057.1"/>
</dbReference>
<comment type="similarity">
    <text evidence="1 2">Belongs to the RNase T2 family.</text>
</comment>
<dbReference type="GO" id="GO:0006401">
    <property type="term" value="P:RNA catabolic process"/>
    <property type="evidence" value="ECO:0007669"/>
    <property type="project" value="TreeGrafter"/>
</dbReference>
<dbReference type="InterPro" id="IPR036430">
    <property type="entry name" value="RNase_T2-like_sf"/>
</dbReference>
<evidence type="ECO:0000313" key="4">
    <source>
        <dbReference type="EMBL" id="NVN40666.1"/>
    </source>
</evidence>